<dbReference type="GeneID" id="6008270"/>
<dbReference type="EMBL" id="AACS02000007">
    <property type="protein sequence ID" value="EAU89977.2"/>
    <property type="molecule type" value="Genomic_DNA"/>
</dbReference>
<evidence type="ECO:0000313" key="2">
    <source>
        <dbReference type="Proteomes" id="UP000001861"/>
    </source>
</evidence>
<protein>
    <submittedName>
        <fullName evidence="1">Uncharacterized protein</fullName>
    </submittedName>
</protein>
<comment type="caution">
    <text evidence="1">The sequence shown here is derived from an EMBL/GenBank/DDBJ whole genome shotgun (WGS) entry which is preliminary data.</text>
</comment>
<dbReference type="Proteomes" id="UP000001861">
    <property type="component" value="Unassembled WGS sequence"/>
</dbReference>
<reference evidence="1 2" key="1">
    <citation type="journal article" date="2010" name="Proc. Natl. Acad. Sci. U.S.A.">
        <title>Insights into evolution of multicellular fungi from the assembled chromosomes of the mushroom Coprinopsis cinerea (Coprinus cinereus).</title>
        <authorList>
            <person name="Stajich J.E."/>
            <person name="Wilke S.K."/>
            <person name="Ahren D."/>
            <person name="Au C.H."/>
            <person name="Birren B.W."/>
            <person name="Borodovsky M."/>
            <person name="Burns C."/>
            <person name="Canback B."/>
            <person name="Casselton L.A."/>
            <person name="Cheng C.K."/>
            <person name="Deng J."/>
            <person name="Dietrich F.S."/>
            <person name="Fargo D.C."/>
            <person name="Farman M.L."/>
            <person name="Gathman A.C."/>
            <person name="Goldberg J."/>
            <person name="Guigo R."/>
            <person name="Hoegger P.J."/>
            <person name="Hooker J.B."/>
            <person name="Huggins A."/>
            <person name="James T.Y."/>
            <person name="Kamada T."/>
            <person name="Kilaru S."/>
            <person name="Kodira C."/>
            <person name="Kues U."/>
            <person name="Kupfer D."/>
            <person name="Kwan H.S."/>
            <person name="Lomsadze A."/>
            <person name="Li W."/>
            <person name="Lilly W.W."/>
            <person name="Ma L.J."/>
            <person name="Mackey A.J."/>
            <person name="Manning G."/>
            <person name="Martin F."/>
            <person name="Muraguchi H."/>
            <person name="Natvig D.O."/>
            <person name="Palmerini H."/>
            <person name="Ramesh M.A."/>
            <person name="Rehmeyer C.J."/>
            <person name="Roe B.A."/>
            <person name="Shenoy N."/>
            <person name="Stanke M."/>
            <person name="Ter-Hovhannisyan V."/>
            <person name="Tunlid A."/>
            <person name="Velagapudi R."/>
            <person name="Vision T.J."/>
            <person name="Zeng Q."/>
            <person name="Zolan M.E."/>
            <person name="Pukkila P.J."/>
        </authorList>
    </citation>
    <scope>NUCLEOTIDE SEQUENCE [LARGE SCALE GENOMIC DNA]</scope>
    <source>
        <strain evidence="2">Okayama-7 / 130 / ATCC MYA-4618 / FGSC 9003</strain>
    </source>
</reference>
<dbReference type="KEGG" id="cci:CC1G_05893"/>
<sequence>MQQFRALSGHRFGHVYPGKYQQPTIYRKDYYLSHYYDRPSHDLDPEKYLQLETEYRERSPILNVIISHPGFVPPTGYAAAHSENSFHHAPTEDEDWSNMSSKEAHDAPKRTLGVESKFVPAILLLAYSFTEDRSMNDIGTEGRHIPPTSSTDLLDNLPKVNNPVGHGYRGLHETPPLRLA</sequence>
<dbReference type="RefSeq" id="XP_001831794.2">
    <property type="nucleotide sequence ID" value="XM_001831742.2"/>
</dbReference>
<dbReference type="InParanoid" id="A8NAE2"/>
<evidence type="ECO:0000313" key="1">
    <source>
        <dbReference type="EMBL" id="EAU89977.2"/>
    </source>
</evidence>
<organism evidence="1 2">
    <name type="scientific">Coprinopsis cinerea (strain Okayama-7 / 130 / ATCC MYA-4618 / FGSC 9003)</name>
    <name type="common">Inky cap fungus</name>
    <name type="synonym">Hormographiella aspergillata</name>
    <dbReference type="NCBI Taxonomy" id="240176"/>
    <lineage>
        <taxon>Eukaryota</taxon>
        <taxon>Fungi</taxon>
        <taxon>Dikarya</taxon>
        <taxon>Basidiomycota</taxon>
        <taxon>Agaricomycotina</taxon>
        <taxon>Agaricomycetes</taxon>
        <taxon>Agaricomycetidae</taxon>
        <taxon>Agaricales</taxon>
        <taxon>Agaricineae</taxon>
        <taxon>Psathyrellaceae</taxon>
        <taxon>Coprinopsis</taxon>
    </lineage>
</organism>
<proteinExistence type="predicted"/>
<dbReference type="HOGENOM" id="CLU_1496124_0_0_1"/>
<keyword evidence="2" id="KW-1185">Reference proteome</keyword>
<dbReference type="VEuPathDB" id="FungiDB:CC1G_05893"/>
<accession>A8NAE2</accession>
<name>A8NAE2_COPC7</name>
<dbReference type="AlphaFoldDB" id="A8NAE2"/>
<gene>
    <name evidence="1" type="ORF">CC1G_05893</name>
</gene>